<dbReference type="PROSITE" id="PS51257">
    <property type="entry name" value="PROKAR_LIPOPROTEIN"/>
    <property type="match status" value="1"/>
</dbReference>
<name>A0A1N6FVR0_9BACT</name>
<dbReference type="InterPro" id="IPR055557">
    <property type="entry name" value="DUF7133"/>
</dbReference>
<evidence type="ECO:0000256" key="1">
    <source>
        <dbReference type="ARBA" id="ARBA00022617"/>
    </source>
</evidence>
<accession>A0A1N6FVR0</accession>
<keyword evidence="7" id="KW-1185">Reference proteome</keyword>
<protein>
    <submittedName>
        <fullName evidence="6">Putative membrane-bound dehydrogenase domain-containing protein</fullName>
    </submittedName>
</protein>
<dbReference type="SUPFAM" id="SSF46626">
    <property type="entry name" value="Cytochrome c"/>
    <property type="match status" value="1"/>
</dbReference>
<dbReference type="InterPro" id="IPR004155">
    <property type="entry name" value="PBS_lyase_HEAT"/>
</dbReference>
<dbReference type="InterPro" id="IPR013428">
    <property type="entry name" value="Membrane-bound_put_N"/>
</dbReference>
<dbReference type="NCBIfam" id="TIGR02604">
    <property type="entry name" value="Piru_Ver_Nterm"/>
    <property type="match status" value="1"/>
</dbReference>
<dbReference type="InterPro" id="IPR036909">
    <property type="entry name" value="Cyt_c-like_dom_sf"/>
</dbReference>
<evidence type="ECO:0000313" key="6">
    <source>
        <dbReference type="EMBL" id="SIN99307.1"/>
    </source>
</evidence>
<dbReference type="InterPro" id="IPR016024">
    <property type="entry name" value="ARM-type_fold"/>
</dbReference>
<dbReference type="SUPFAM" id="SSF50952">
    <property type="entry name" value="Soluble quinoprotein glucose dehydrogenase"/>
    <property type="match status" value="1"/>
</dbReference>
<dbReference type="PROSITE" id="PS51007">
    <property type="entry name" value="CYTC"/>
    <property type="match status" value="1"/>
</dbReference>
<dbReference type="InterPro" id="IPR013427">
    <property type="entry name" value="Haem-bd_dom_put"/>
</dbReference>
<sequence length="1035" mass="116191">MRVGFPLCLGILILFSCDSNQSSNEYDPESFIDPELFKDHIRVTDFQTPEEEMAGFHLPPGFEINLFASEPDITKPINMEFDDQGRLWVTHSIEYPYEASIGSGQDKITILEDTDGDGKADKFIDFASDLNIPIGIMPVKGGAIAYSIPNIYFFEDNDGDDQYDEKRVLVGPFGHEDTHGMINNFMRGLDGWIHSSHGFRNESKVAGADHDSISMTSGNTFRFKIDGSQVEQTTYGRVNPFGFALDDLGNLYSADCHSMPIYQLINQGDYPHFGKKAPGLGFGPAMMDYQIGSTALSGLEYYNGSAFPEEYRNSFYSGDVVACRVSRNTIVYNGSTPQAVPQQDFLVSEDPWFRPVDIKIGPDGALYIADFYNRIIGHYEVPLDHPGRDRKSGRIWRITFRGRTNEKMDWSKATIDQLLEGLGSSVISQRIMASNRLVDYKAEESVPALKKLLTDRTASTKQKVHALWVLKRLNQLDHEELENAATSDEQELSVHAFRVLSEYEKINDPDRQLAKNGLKSQDPHVQRAAAEVLVRHPEASQITNLVEAVQKVPDRDSHLKYTLMIALRDHLKNDEILNRVVAENWAIPETSILMDAMTDVPSPIASEFIFTNLKKQEYPHDRLVQYFAHVGRYIPEGQINEGINLIREKFENDPSAQFTLYQTIQSGLDQRGGTIDREQMKDWSISFAKAFITDLEEQPAPVADDPSAHADEAYEFYEEIARQQAFAAQIASEYSLLDFQKGLTELLQSDWAKNRPRAQAAKALIDISPEEQIDLVAEILNAPGEDLAFREELARTIGASNDPKVLNILNDALKDAPSGLQVAIASVFVNSPIGREYLLTAAKSEVIPPRILLDRRINEQLLAQMSSSERKDYDQLTSGLESVLEEREKLIEARLARFVPKPDLEKGKAVFVNVCAVCHQIEGQGGVVGPQLDGIGNWGRRALTEKVLDPNKTISQAFKTYTITLKNGEVLSGLFRRTEGELEVYASNDGKEFSVRKDEIHDKKVSQYTLMPDNFGESISEEDFDALIGYLLTQK</sequence>
<dbReference type="Gene3D" id="1.25.10.10">
    <property type="entry name" value="Leucine-rich Repeat Variant"/>
    <property type="match status" value="2"/>
</dbReference>
<evidence type="ECO:0000259" key="5">
    <source>
        <dbReference type="PROSITE" id="PS51007"/>
    </source>
</evidence>
<organism evidence="6 7">
    <name type="scientific">Algoriphagus halophilus</name>
    <dbReference type="NCBI Taxonomy" id="226505"/>
    <lineage>
        <taxon>Bacteria</taxon>
        <taxon>Pseudomonadati</taxon>
        <taxon>Bacteroidota</taxon>
        <taxon>Cytophagia</taxon>
        <taxon>Cytophagales</taxon>
        <taxon>Cyclobacteriaceae</taxon>
        <taxon>Algoriphagus</taxon>
    </lineage>
</organism>
<dbReference type="Pfam" id="PF23500">
    <property type="entry name" value="DUF7133"/>
    <property type="match status" value="1"/>
</dbReference>
<reference evidence="7" key="1">
    <citation type="submission" date="2016-11" db="EMBL/GenBank/DDBJ databases">
        <authorList>
            <person name="Varghese N."/>
            <person name="Submissions S."/>
        </authorList>
    </citation>
    <scope>NUCLEOTIDE SEQUENCE [LARGE SCALE GENOMIC DNA]</scope>
    <source>
        <strain evidence="7">DSM 15292</strain>
    </source>
</reference>
<dbReference type="InterPro" id="IPR011989">
    <property type="entry name" value="ARM-like"/>
</dbReference>
<evidence type="ECO:0000256" key="3">
    <source>
        <dbReference type="ARBA" id="ARBA00023004"/>
    </source>
</evidence>
<dbReference type="InterPro" id="IPR011042">
    <property type="entry name" value="6-blade_b-propeller_TolB-like"/>
</dbReference>
<dbReference type="EMBL" id="FSRC01000002">
    <property type="protein sequence ID" value="SIN99307.1"/>
    <property type="molecule type" value="Genomic_DNA"/>
</dbReference>
<dbReference type="GO" id="GO:0020037">
    <property type="term" value="F:heme binding"/>
    <property type="evidence" value="ECO:0007669"/>
    <property type="project" value="InterPro"/>
</dbReference>
<dbReference type="PANTHER" id="PTHR33546">
    <property type="entry name" value="LARGE, MULTIFUNCTIONAL SECRETED PROTEIN-RELATED"/>
    <property type="match status" value="1"/>
</dbReference>
<dbReference type="NCBIfam" id="TIGR02603">
    <property type="entry name" value="CxxCH_TIGR02603"/>
    <property type="match status" value="1"/>
</dbReference>
<dbReference type="Gene3D" id="1.10.760.10">
    <property type="entry name" value="Cytochrome c-like domain"/>
    <property type="match status" value="1"/>
</dbReference>
<proteinExistence type="predicted"/>
<keyword evidence="3 4" id="KW-0408">Iron</keyword>
<dbReference type="STRING" id="226505.SAMN05444394_2763"/>
<dbReference type="Pfam" id="PF00034">
    <property type="entry name" value="Cytochrom_C"/>
    <property type="match status" value="1"/>
</dbReference>
<dbReference type="GO" id="GO:0046872">
    <property type="term" value="F:metal ion binding"/>
    <property type="evidence" value="ECO:0007669"/>
    <property type="project" value="UniProtKB-KW"/>
</dbReference>
<gene>
    <name evidence="6" type="ORF">SAMN05444394_2763</name>
</gene>
<dbReference type="Proteomes" id="UP000185221">
    <property type="component" value="Unassembled WGS sequence"/>
</dbReference>
<keyword evidence="2 4" id="KW-0479">Metal-binding</keyword>
<evidence type="ECO:0000256" key="2">
    <source>
        <dbReference type="ARBA" id="ARBA00022723"/>
    </source>
</evidence>
<keyword evidence="1 4" id="KW-0349">Heme</keyword>
<dbReference type="SUPFAM" id="SSF48371">
    <property type="entry name" value="ARM repeat"/>
    <property type="match status" value="1"/>
</dbReference>
<dbReference type="PANTHER" id="PTHR33546:SF1">
    <property type="entry name" value="LARGE, MULTIFUNCTIONAL SECRETED PROTEIN"/>
    <property type="match status" value="1"/>
</dbReference>
<feature type="domain" description="Cytochrome c" evidence="5">
    <location>
        <begin position="902"/>
        <end position="1035"/>
    </location>
</feature>
<dbReference type="InterPro" id="IPR009056">
    <property type="entry name" value="Cyt_c-like_dom"/>
</dbReference>
<dbReference type="Gene3D" id="2.120.10.30">
    <property type="entry name" value="TolB, C-terminal domain"/>
    <property type="match status" value="1"/>
</dbReference>
<dbReference type="GO" id="GO:0009055">
    <property type="term" value="F:electron transfer activity"/>
    <property type="evidence" value="ECO:0007669"/>
    <property type="project" value="InterPro"/>
</dbReference>
<dbReference type="AlphaFoldDB" id="A0A1N6FVR0"/>
<evidence type="ECO:0000313" key="7">
    <source>
        <dbReference type="Proteomes" id="UP000185221"/>
    </source>
</evidence>
<dbReference type="InterPro" id="IPR011041">
    <property type="entry name" value="Quinoprot_gluc/sorb_DH_b-prop"/>
</dbReference>
<evidence type="ECO:0000256" key="4">
    <source>
        <dbReference type="PROSITE-ProRule" id="PRU00433"/>
    </source>
</evidence>
<dbReference type="SMART" id="SM00567">
    <property type="entry name" value="EZ_HEAT"/>
    <property type="match status" value="3"/>
</dbReference>
<dbReference type="RefSeq" id="WP_074225565.1">
    <property type="nucleotide sequence ID" value="NZ_FSRC01000002.1"/>
</dbReference>